<dbReference type="KEGG" id="elio:KO353_03430"/>
<feature type="domain" description="GP-PDE" evidence="1">
    <location>
        <begin position="3"/>
        <end position="293"/>
    </location>
</feature>
<dbReference type="Pfam" id="PF03009">
    <property type="entry name" value="GDPD"/>
    <property type="match status" value="1"/>
</dbReference>
<sequence length="311" mass="33182">MAFDLQGHRGARGLAPENTLEGIARALAIGVTTLEMDVGMTADGVLVVSHDPTLNPDITRAPGGAWLEGSGPAIRSLTLAELQAYDVGRIRPGTRYAALFPGQVPADGARIPTLAEVLKRAGEASSSVRFNIETKVFPDRPELTAPPEEMARALADAIEAAGMTARATVQSFDWRTLAWLRDNRPQIERSYLTSQSGGHDTVSSREGRPSPWLAGLDAAAHGGSAPRLVAAAGGRIWSPNHRDLTEERFKEAKRLGLAVLPWTVNDAPTMERLIALEVDGIITDRPDILRAVMARLGLPLPEPVPPPAASP</sequence>
<dbReference type="PROSITE" id="PS51704">
    <property type="entry name" value="GP_PDE"/>
    <property type="match status" value="1"/>
</dbReference>
<name>A0A975U2N7_9PROT</name>
<evidence type="ECO:0000313" key="2">
    <source>
        <dbReference type="EMBL" id="QXM25306.1"/>
    </source>
</evidence>
<accession>A0A975U2N7</accession>
<dbReference type="AlphaFoldDB" id="A0A975U2N7"/>
<keyword evidence="3" id="KW-1185">Reference proteome</keyword>
<evidence type="ECO:0000313" key="3">
    <source>
        <dbReference type="Proteomes" id="UP000694001"/>
    </source>
</evidence>
<gene>
    <name evidence="2" type="ORF">KO353_03430</name>
</gene>
<reference evidence="2" key="1">
    <citation type="submission" date="2021-06" db="EMBL/GenBank/DDBJ databases">
        <title>Elioraea tepida, sp. nov., a moderately thermophilic aerobic anoxygenic phototrophic bacterium isolated from an alkaline siliceous hot spring mat community in Yellowstone National Park, WY, USA.</title>
        <authorList>
            <person name="Saini M.K."/>
            <person name="Yoshida S."/>
            <person name="Sebastian A."/>
            <person name="Hirose S."/>
            <person name="Hara E."/>
            <person name="Tamaki H."/>
            <person name="Soulier N.T."/>
            <person name="Albert I."/>
            <person name="Hanada S."/>
            <person name="Bryant D.A."/>
            <person name="Tank M."/>
        </authorList>
    </citation>
    <scope>NUCLEOTIDE SEQUENCE</scope>
    <source>
        <strain evidence="2">MS-P2</strain>
    </source>
</reference>
<dbReference type="RefSeq" id="WP_218286362.1">
    <property type="nucleotide sequence ID" value="NZ_CP076448.1"/>
</dbReference>
<dbReference type="GO" id="GO:0008081">
    <property type="term" value="F:phosphoric diester hydrolase activity"/>
    <property type="evidence" value="ECO:0007669"/>
    <property type="project" value="InterPro"/>
</dbReference>
<dbReference type="PANTHER" id="PTHR46211:SF14">
    <property type="entry name" value="GLYCEROPHOSPHODIESTER PHOSPHODIESTERASE"/>
    <property type="match status" value="1"/>
</dbReference>
<dbReference type="CDD" id="cd08567">
    <property type="entry name" value="GDPD_SpGDE_like"/>
    <property type="match status" value="1"/>
</dbReference>
<dbReference type="EMBL" id="CP076448">
    <property type="protein sequence ID" value="QXM25306.1"/>
    <property type="molecule type" value="Genomic_DNA"/>
</dbReference>
<proteinExistence type="predicted"/>
<dbReference type="GO" id="GO:0006629">
    <property type="term" value="P:lipid metabolic process"/>
    <property type="evidence" value="ECO:0007669"/>
    <property type="project" value="InterPro"/>
</dbReference>
<dbReference type="Proteomes" id="UP000694001">
    <property type="component" value="Chromosome"/>
</dbReference>
<dbReference type="PANTHER" id="PTHR46211">
    <property type="entry name" value="GLYCEROPHOSPHORYL DIESTER PHOSPHODIESTERASE"/>
    <property type="match status" value="1"/>
</dbReference>
<evidence type="ECO:0000259" key="1">
    <source>
        <dbReference type="PROSITE" id="PS51704"/>
    </source>
</evidence>
<dbReference type="InterPro" id="IPR030395">
    <property type="entry name" value="GP_PDE_dom"/>
</dbReference>
<organism evidence="2 3">
    <name type="scientific">Elioraea tepida</name>
    <dbReference type="NCBI Taxonomy" id="2843330"/>
    <lineage>
        <taxon>Bacteria</taxon>
        <taxon>Pseudomonadati</taxon>
        <taxon>Pseudomonadota</taxon>
        <taxon>Alphaproteobacteria</taxon>
        <taxon>Acetobacterales</taxon>
        <taxon>Elioraeaceae</taxon>
        <taxon>Elioraea</taxon>
    </lineage>
</organism>
<protein>
    <submittedName>
        <fullName evidence="2">Glycerophosphodiester phosphodiesterase</fullName>
    </submittedName>
</protein>